<protein>
    <recommendedName>
        <fullName evidence="2">Tail sheath protein C-terminal domain-containing protein</fullName>
    </recommendedName>
</protein>
<dbReference type="Pfam" id="PF17482">
    <property type="entry name" value="Phage_sheath_1C"/>
    <property type="match status" value="1"/>
</dbReference>
<evidence type="ECO:0000256" key="1">
    <source>
        <dbReference type="ARBA" id="ARBA00008005"/>
    </source>
</evidence>
<organism evidence="3">
    <name type="scientific">bioreactor metagenome</name>
    <dbReference type="NCBI Taxonomy" id="1076179"/>
    <lineage>
        <taxon>unclassified sequences</taxon>
        <taxon>metagenomes</taxon>
        <taxon>ecological metagenomes</taxon>
    </lineage>
</organism>
<gene>
    <name evidence="3" type="ORF">SDC9_204594</name>
</gene>
<dbReference type="Gene3D" id="3.10.450.690">
    <property type="match status" value="1"/>
</dbReference>
<proteinExistence type="inferred from homology"/>
<comment type="similarity">
    <text evidence="1">Belongs to the myoviridae tail sheath protein family.</text>
</comment>
<accession>A0A645J004</accession>
<evidence type="ECO:0000259" key="2">
    <source>
        <dbReference type="Pfam" id="PF17482"/>
    </source>
</evidence>
<dbReference type="EMBL" id="VSSQ01127800">
    <property type="protein sequence ID" value="MPN56901.1"/>
    <property type="molecule type" value="Genomic_DNA"/>
</dbReference>
<reference evidence="3" key="1">
    <citation type="submission" date="2019-08" db="EMBL/GenBank/DDBJ databases">
        <authorList>
            <person name="Kucharzyk K."/>
            <person name="Murdoch R.W."/>
            <person name="Higgins S."/>
            <person name="Loffler F."/>
        </authorList>
    </citation>
    <scope>NUCLEOTIDE SEQUENCE</scope>
</reference>
<name>A0A645J004_9ZZZZ</name>
<feature type="domain" description="Tail sheath protein C-terminal" evidence="2">
    <location>
        <begin position="5"/>
        <end position="109"/>
    </location>
</feature>
<dbReference type="AlphaFoldDB" id="A0A645J004"/>
<dbReference type="InterPro" id="IPR020287">
    <property type="entry name" value="Tail_sheath_C"/>
</dbReference>
<sequence>MEGVDLYQDDIRSTYEDSYVGKVINDYDNKQAFIAAIRAYQKALQGDVLDRSYDNTAQIDLDAQRAFLEGKGIDTSAMDDMAIAQANTGAKVFAGSNVKFVDAMEDLNLVCNM</sequence>
<comment type="caution">
    <text evidence="3">The sequence shown here is derived from an EMBL/GenBank/DDBJ whole genome shotgun (WGS) entry which is preliminary data.</text>
</comment>
<evidence type="ECO:0000313" key="3">
    <source>
        <dbReference type="EMBL" id="MPN56901.1"/>
    </source>
</evidence>